<dbReference type="EMBL" id="JAWDGP010004062">
    <property type="protein sequence ID" value="KAK3768400.1"/>
    <property type="molecule type" value="Genomic_DNA"/>
</dbReference>
<organism evidence="1 2">
    <name type="scientific">Elysia crispata</name>
    <name type="common">lettuce slug</name>
    <dbReference type="NCBI Taxonomy" id="231223"/>
    <lineage>
        <taxon>Eukaryota</taxon>
        <taxon>Metazoa</taxon>
        <taxon>Spiralia</taxon>
        <taxon>Lophotrochozoa</taxon>
        <taxon>Mollusca</taxon>
        <taxon>Gastropoda</taxon>
        <taxon>Heterobranchia</taxon>
        <taxon>Euthyneura</taxon>
        <taxon>Panpulmonata</taxon>
        <taxon>Sacoglossa</taxon>
        <taxon>Placobranchoidea</taxon>
        <taxon>Plakobranchidae</taxon>
        <taxon>Elysia</taxon>
    </lineage>
</organism>
<protein>
    <submittedName>
        <fullName evidence="1">Uncharacterized protein</fullName>
    </submittedName>
</protein>
<keyword evidence="2" id="KW-1185">Reference proteome</keyword>
<dbReference type="AlphaFoldDB" id="A0AAE0ZFV0"/>
<evidence type="ECO:0000313" key="1">
    <source>
        <dbReference type="EMBL" id="KAK3768400.1"/>
    </source>
</evidence>
<name>A0AAE0ZFV0_9GAST</name>
<gene>
    <name evidence="1" type="ORF">RRG08_031188</name>
</gene>
<proteinExistence type="predicted"/>
<evidence type="ECO:0000313" key="2">
    <source>
        <dbReference type="Proteomes" id="UP001283361"/>
    </source>
</evidence>
<comment type="caution">
    <text evidence="1">The sequence shown here is derived from an EMBL/GenBank/DDBJ whole genome shotgun (WGS) entry which is preliminary data.</text>
</comment>
<sequence length="92" mass="10091">MGAIWQSTSEPGVDKMSKRFGFVLLVGENLWPAILISCLGQRGAALNQADAASDNIQTSSFTLVYIRHSSNLYKAKVMAVKTRMSDGRQLEI</sequence>
<accession>A0AAE0ZFV0</accession>
<dbReference type="Proteomes" id="UP001283361">
    <property type="component" value="Unassembled WGS sequence"/>
</dbReference>
<reference evidence="1" key="1">
    <citation type="journal article" date="2023" name="G3 (Bethesda)">
        <title>A reference genome for the long-term kleptoplast-retaining sea slug Elysia crispata morphotype clarki.</title>
        <authorList>
            <person name="Eastman K.E."/>
            <person name="Pendleton A.L."/>
            <person name="Shaikh M.A."/>
            <person name="Suttiyut T."/>
            <person name="Ogas R."/>
            <person name="Tomko P."/>
            <person name="Gavelis G."/>
            <person name="Widhalm J.R."/>
            <person name="Wisecaver J.H."/>
        </authorList>
    </citation>
    <scope>NUCLEOTIDE SEQUENCE</scope>
    <source>
        <strain evidence="1">ECLA1</strain>
    </source>
</reference>